<dbReference type="AlphaFoldDB" id="A0AAP0X7P1"/>
<dbReference type="Pfam" id="PF01535">
    <property type="entry name" value="PPR"/>
    <property type="match status" value="5"/>
</dbReference>
<dbReference type="PROSITE" id="PS51375">
    <property type="entry name" value="PPR"/>
    <property type="match status" value="4"/>
</dbReference>
<dbReference type="PANTHER" id="PTHR47926">
    <property type="entry name" value="PENTATRICOPEPTIDE REPEAT-CONTAINING PROTEIN"/>
    <property type="match status" value="1"/>
</dbReference>
<dbReference type="FunFam" id="1.25.40.10:FF:000090">
    <property type="entry name" value="Pentatricopeptide repeat-containing protein, chloroplastic"/>
    <property type="match status" value="1"/>
</dbReference>
<dbReference type="InterPro" id="IPR046960">
    <property type="entry name" value="PPR_At4g14850-like_plant"/>
</dbReference>
<dbReference type="GO" id="GO:0003723">
    <property type="term" value="F:RNA binding"/>
    <property type="evidence" value="ECO:0007669"/>
    <property type="project" value="InterPro"/>
</dbReference>
<dbReference type="NCBIfam" id="TIGR00756">
    <property type="entry name" value="PPR"/>
    <property type="match status" value="5"/>
</dbReference>
<evidence type="ECO:0000313" key="4">
    <source>
        <dbReference type="EMBL" id="KAK9292777.1"/>
    </source>
</evidence>
<evidence type="ECO:0008006" key="6">
    <source>
        <dbReference type="Google" id="ProtNLM"/>
    </source>
</evidence>
<comment type="similarity">
    <text evidence="1">Belongs to the PPR family. PCMP-H subfamily.</text>
</comment>
<keyword evidence="2" id="KW-0677">Repeat</keyword>
<keyword evidence="5" id="KW-1185">Reference proteome</keyword>
<feature type="repeat" description="PPR" evidence="3">
    <location>
        <begin position="380"/>
        <end position="414"/>
    </location>
</feature>
<reference evidence="4 5" key="1">
    <citation type="journal article" date="2024" name="Plant J.">
        <title>Genome sequences and population genomics reveal climatic adaptation and genomic divergence between two closely related sweetgum species.</title>
        <authorList>
            <person name="Xu W.Q."/>
            <person name="Ren C.Q."/>
            <person name="Zhang X.Y."/>
            <person name="Comes H.P."/>
            <person name="Liu X.H."/>
            <person name="Li Y.G."/>
            <person name="Kettle C.J."/>
            <person name="Jalonen R."/>
            <person name="Gaisberger H."/>
            <person name="Ma Y.Z."/>
            <person name="Qiu Y.X."/>
        </authorList>
    </citation>
    <scope>NUCLEOTIDE SEQUENCE [LARGE SCALE GENOMIC DNA]</scope>
    <source>
        <strain evidence="4">Hangzhou</strain>
    </source>
</reference>
<dbReference type="Pfam" id="PF13041">
    <property type="entry name" value="PPR_2"/>
    <property type="match status" value="3"/>
</dbReference>
<dbReference type="PANTHER" id="PTHR47926:SF403">
    <property type="entry name" value="PENTACOTRIPEPTIDE-REPEAT REGION OF PRORP DOMAIN-CONTAINING PROTEIN"/>
    <property type="match status" value="1"/>
</dbReference>
<gene>
    <name evidence="4" type="ORF">L1049_020757</name>
</gene>
<dbReference type="SUPFAM" id="SSF48452">
    <property type="entry name" value="TPR-like"/>
    <property type="match status" value="2"/>
</dbReference>
<dbReference type="InterPro" id="IPR002885">
    <property type="entry name" value="PPR_rpt"/>
</dbReference>
<feature type="repeat" description="PPR" evidence="3">
    <location>
        <begin position="218"/>
        <end position="252"/>
    </location>
</feature>
<accession>A0AAP0X7P1</accession>
<organism evidence="4 5">
    <name type="scientific">Liquidambar formosana</name>
    <name type="common">Formosan gum</name>
    <dbReference type="NCBI Taxonomy" id="63359"/>
    <lineage>
        <taxon>Eukaryota</taxon>
        <taxon>Viridiplantae</taxon>
        <taxon>Streptophyta</taxon>
        <taxon>Embryophyta</taxon>
        <taxon>Tracheophyta</taxon>
        <taxon>Spermatophyta</taxon>
        <taxon>Magnoliopsida</taxon>
        <taxon>eudicotyledons</taxon>
        <taxon>Gunneridae</taxon>
        <taxon>Pentapetalae</taxon>
        <taxon>Saxifragales</taxon>
        <taxon>Altingiaceae</taxon>
        <taxon>Liquidambar</taxon>
    </lineage>
</organism>
<dbReference type="InterPro" id="IPR011990">
    <property type="entry name" value="TPR-like_helical_dom_sf"/>
</dbReference>
<sequence>MCLYMSSSSELKISNLLRKCSFKQLKQIHAFMVTTPLSQNIQISSAFLRRSTEFGTMEYPNLIFSQMGSVFNADITLWNAMIRGYAYNGPIERCISMFDEMLQSGLKPNNFTYPYVLNSCSAKGCFQKGQKLHCQIVKYGFESVSAVSNSLFHLYMKMPVASFDTCVMKNGKVNDARKMFDQMHVKPVELWNRMIFEYGNIGDVECARRFFDGMPKRDVVSWNSMISGYARVGNVVNARDLFEQMPEKNVVSWTTMIGAYGCSGDLETARKFFERMPCRNVVSWNSMISSYNQHGKFEEALDLFVRMQSEGVISDGFTFVSVLSACSHLGALEFGKWVHYLIKDWFQLGVIVGTTLIEMYAKCGDIDRAFTVFVKIGNKDVFCWNVMIKALAIHGRTEDAIKIFLLMQKMGLKLNDFTFSSALFACSHGGLVDEGRKIFDSMERDFGVSPKLEHFGCLIDLLSRNGHIEEAQCIVKEMPFDPDIAIWGALLGGCRVRSDFKLAKQVMQRVEELKTNESGVYVLSSNIHAFSGQWPEALSTREKMEEKKMWKKAGSSSLIYDHKDDTELLQETL</sequence>
<feature type="repeat" description="PPR" evidence="3">
    <location>
        <begin position="280"/>
        <end position="314"/>
    </location>
</feature>
<dbReference type="FunFam" id="1.25.40.10:FF:000333">
    <property type="entry name" value="Pentatricopeptide repeat-containing protein"/>
    <property type="match status" value="1"/>
</dbReference>
<dbReference type="Gene3D" id="1.25.40.10">
    <property type="entry name" value="Tetratricopeptide repeat domain"/>
    <property type="match status" value="4"/>
</dbReference>
<dbReference type="GO" id="GO:0009451">
    <property type="term" value="P:RNA modification"/>
    <property type="evidence" value="ECO:0007669"/>
    <property type="project" value="InterPro"/>
</dbReference>
<proteinExistence type="inferred from homology"/>
<dbReference type="EMBL" id="JBBPBK010000001">
    <property type="protein sequence ID" value="KAK9292777.1"/>
    <property type="molecule type" value="Genomic_DNA"/>
</dbReference>
<comment type="caution">
    <text evidence="4">The sequence shown here is derived from an EMBL/GenBank/DDBJ whole genome shotgun (WGS) entry which is preliminary data.</text>
</comment>
<protein>
    <recommendedName>
        <fullName evidence="6">Chlororespiratory reduction 4</fullName>
    </recommendedName>
</protein>
<name>A0AAP0X7P1_LIQFO</name>
<evidence type="ECO:0000256" key="1">
    <source>
        <dbReference type="ARBA" id="ARBA00006643"/>
    </source>
</evidence>
<evidence type="ECO:0000256" key="3">
    <source>
        <dbReference type="PROSITE-ProRule" id="PRU00708"/>
    </source>
</evidence>
<dbReference type="InterPro" id="IPR046848">
    <property type="entry name" value="E_motif"/>
</dbReference>
<dbReference type="Pfam" id="PF20431">
    <property type="entry name" value="E_motif"/>
    <property type="match status" value="1"/>
</dbReference>
<dbReference type="Proteomes" id="UP001415857">
    <property type="component" value="Unassembled WGS sequence"/>
</dbReference>
<feature type="repeat" description="PPR" evidence="3">
    <location>
        <begin position="74"/>
        <end position="108"/>
    </location>
</feature>
<evidence type="ECO:0000256" key="2">
    <source>
        <dbReference type="ARBA" id="ARBA00022737"/>
    </source>
</evidence>
<evidence type="ECO:0000313" key="5">
    <source>
        <dbReference type="Proteomes" id="UP001415857"/>
    </source>
</evidence>